<organism evidence="2 3">
    <name type="scientific">Geranomyces variabilis</name>
    <dbReference type="NCBI Taxonomy" id="109894"/>
    <lineage>
        <taxon>Eukaryota</taxon>
        <taxon>Fungi</taxon>
        <taxon>Fungi incertae sedis</taxon>
        <taxon>Chytridiomycota</taxon>
        <taxon>Chytridiomycota incertae sedis</taxon>
        <taxon>Chytridiomycetes</taxon>
        <taxon>Spizellomycetales</taxon>
        <taxon>Powellomycetaceae</taxon>
        <taxon>Geranomyces</taxon>
    </lineage>
</organism>
<accession>A0AAD5TE98</accession>
<name>A0AAD5TE98_9FUNG</name>
<dbReference type="EMBL" id="JADGJQ010000066">
    <property type="protein sequence ID" value="KAJ3174021.1"/>
    <property type="molecule type" value="Genomic_DNA"/>
</dbReference>
<reference evidence="2" key="1">
    <citation type="submission" date="2020-05" db="EMBL/GenBank/DDBJ databases">
        <title>Phylogenomic resolution of chytrid fungi.</title>
        <authorList>
            <person name="Stajich J.E."/>
            <person name="Amses K."/>
            <person name="Simmons R."/>
            <person name="Seto K."/>
            <person name="Myers J."/>
            <person name="Bonds A."/>
            <person name="Quandt C.A."/>
            <person name="Barry K."/>
            <person name="Liu P."/>
            <person name="Grigoriev I."/>
            <person name="Longcore J.E."/>
            <person name="James T.Y."/>
        </authorList>
    </citation>
    <scope>NUCLEOTIDE SEQUENCE</scope>
    <source>
        <strain evidence="2">JEL0379</strain>
    </source>
</reference>
<dbReference type="Proteomes" id="UP001212152">
    <property type="component" value="Unassembled WGS sequence"/>
</dbReference>
<keyword evidence="3" id="KW-1185">Reference proteome</keyword>
<dbReference type="AlphaFoldDB" id="A0AAD5TE98"/>
<evidence type="ECO:0000256" key="1">
    <source>
        <dbReference type="SAM" id="MobiDB-lite"/>
    </source>
</evidence>
<feature type="compositionally biased region" description="Low complexity" evidence="1">
    <location>
        <begin position="55"/>
        <end position="67"/>
    </location>
</feature>
<feature type="region of interest" description="Disordered" evidence="1">
    <location>
        <begin position="40"/>
        <end position="78"/>
    </location>
</feature>
<feature type="non-terminal residue" evidence="2">
    <location>
        <position position="1"/>
    </location>
</feature>
<gene>
    <name evidence="2" type="ORF">HDU87_007236</name>
</gene>
<evidence type="ECO:0000313" key="2">
    <source>
        <dbReference type="EMBL" id="KAJ3174021.1"/>
    </source>
</evidence>
<evidence type="ECO:0000313" key="3">
    <source>
        <dbReference type="Proteomes" id="UP001212152"/>
    </source>
</evidence>
<protein>
    <submittedName>
        <fullName evidence="2">Uncharacterized protein</fullName>
    </submittedName>
</protein>
<comment type="caution">
    <text evidence="2">The sequence shown here is derived from an EMBL/GenBank/DDBJ whole genome shotgun (WGS) entry which is preliminary data.</text>
</comment>
<sequence>VTTRVATLWNVLSRFQSEVDLARETFVLEHVPFDEAFLETDASPLPSTPQPSLPAPSSSSSPPASSPEQQNSHKLPRSPVCATATFFSRARRTRFTVTVGIPTVSDGGQALDPWSPWTWNVDVEYGDVDVARVLRVCADVGGGDGKSGALAEILARVERVCA</sequence>
<proteinExistence type="predicted"/>